<dbReference type="STRING" id="273526.SMDB11_2975"/>
<name>A0A0P0QI07_SERMA</name>
<evidence type="ECO:0000256" key="2">
    <source>
        <dbReference type="ARBA" id="ARBA00008208"/>
    </source>
</evidence>
<organism evidence="14 16">
    <name type="scientific">Serratia marcescens</name>
    <dbReference type="NCBI Taxonomy" id="615"/>
    <lineage>
        <taxon>Bacteria</taxon>
        <taxon>Pseudomonadati</taxon>
        <taxon>Pseudomonadota</taxon>
        <taxon>Gammaproteobacteria</taxon>
        <taxon>Enterobacterales</taxon>
        <taxon>Yersiniaceae</taxon>
        <taxon>Serratia</taxon>
    </lineage>
</organism>
<keyword evidence="10" id="KW-0449">Lipoprotein</keyword>
<keyword evidence="7 11" id="KW-1133">Transmembrane helix</keyword>
<gene>
    <name evidence="14" type="ORF">FOT62_25720</name>
    <name evidence="12" type="ORF">GMA22_09010</name>
    <name evidence="13" type="ORF">NCTC10211_02516</name>
</gene>
<evidence type="ECO:0000256" key="7">
    <source>
        <dbReference type="ARBA" id="ARBA00022989"/>
    </source>
</evidence>
<keyword evidence="8 11" id="KW-0472">Membrane</keyword>
<evidence type="ECO:0000256" key="6">
    <source>
        <dbReference type="ARBA" id="ARBA00022729"/>
    </source>
</evidence>
<protein>
    <recommendedName>
        <fullName evidence="3">Uncharacterized protein YtcA</fullName>
    </recommendedName>
</protein>
<evidence type="ECO:0000256" key="4">
    <source>
        <dbReference type="ARBA" id="ARBA00022475"/>
    </source>
</evidence>
<feature type="transmembrane region" description="Helical" evidence="11">
    <location>
        <begin position="66"/>
        <end position="84"/>
    </location>
</feature>
<evidence type="ECO:0000313" key="12">
    <source>
        <dbReference type="EMBL" id="MVF03392.1"/>
    </source>
</evidence>
<dbReference type="Pfam" id="PF17090">
    <property type="entry name" value="Ytca"/>
    <property type="match status" value="1"/>
</dbReference>
<dbReference type="EMBL" id="UGYK01000002">
    <property type="protein sequence ID" value="SUI50265.1"/>
    <property type="molecule type" value="Genomic_DNA"/>
</dbReference>
<reference evidence="12 17" key="3">
    <citation type="submission" date="2019-11" db="EMBL/GenBank/DDBJ databases">
        <title>Whole genome sequence of a plant growth promoting strain Serratia marcescens BTL07 isolated from the rhizoplane of Chili (Capsicum annuum).</title>
        <authorList>
            <person name="Dutta S."/>
            <person name="Khatun A."/>
            <person name="Gupta D.R."/>
            <person name="Surovy M.Z."/>
            <person name="Rahman M.M."/>
            <person name="Mahmud N.U."/>
            <person name="Emes R."/>
            <person name="Warry A."/>
            <person name="West H."/>
            <person name="Clarke M.L."/>
            <person name="Islam M.T."/>
        </authorList>
    </citation>
    <scope>NUCLEOTIDE SEQUENCE [LARGE SCALE GENOMIC DNA]</scope>
    <source>
        <strain evidence="12 17">BTL07</strain>
    </source>
</reference>
<dbReference type="EMBL" id="WNKC01000002">
    <property type="protein sequence ID" value="MVF03392.1"/>
    <property type="molecule type" value="Genomic_DNA"/>
</dbReference>
<dbReference type="RefSeq" id="WP_004941494.1">
    <property type="nucleotide sequence ID" value="NZ_AP019009.1"/>
</dbReference>
<keyword evidence="5 11" id="KW-0812">Transmembrane</keyword>
<accession>A0A0P0QI07</accession>
<evidence type="ECO:0000256" key="3">
    <source>
        <dbReference type="ARBA" id="ARBA00021237"/>
    </source>
</evidence>
<evidence type="ECO:0000256" key="10">
    <source>
        <dbReference type="ARBA" id="ARBA00023288"/>
    </source>
</evidence>
<dbReference type="Proteomes" id="UP000321126">
    <property type="component" value="Unassembled WGS sequence"/>
</dbReference>
<feature type="transmembrane region" description="Helical" evidence="11">
    <location>
        <begin position="31"/>
        <end position="54"/>
    </location>
</feature>
<evidence type="ECO:0000313" key="16">
    <source>
        <dbReference type="Proteomes" id="UP000321126"/>
    </source>
</evidence>
<evidence type="ECO:0000256" key="9">
    <source>
        <dbReference type="ARBA" id="ARBA00023139"/>
    </source>
</evidence>
<evidence type="ECO:0000256" key="11">
    <source>
        <dbReference type="SAM" id="Phobius"/>
    </source>
</evidence>
<keyword evidence="9" id="KW-0564">Palmitate</keyword>
<evidence type="ECO:0000313" key="13">
    <source>
        <dbReference type="EMBL" id="SUI50265.1"/>
    </source>
</evidence>
<evidence type="ECO:0000256" key="1">
    <source>
        <dbReference type="ARBA" id="ARBA00004141"/>
    </source>
</evidence>
<evidence type="ECO:0000256" key="5">
    <source>
        <dbReference type="ARBA" id="ARBA00022692"/>
    </source>
</evidence>
<evidence type="ECO:0000313" key="15">
    <source>
        <dbReference type="Proteomes" id="UP000254765"/>
    </source>
</evidence>
<comment type="similarity">
    <text evidence="2">Belongs to the YtcA family.</text>
</comment>
<dbReference type="Proteomes" id="UP000443014">
    <property type="component" value="Unassembled WGS sequence"/>
</dbReference>
<sequence length="87" mass="9452">MPDKKLLITCLTALLLTGCSPAPSMVVFGASFPDWLFCLCGGVAGMVAIHLLLRTPEKRAWLAPQLLTYPALTALIAMLTWLLVFPH</sequence>
<dbReference type="Proteomes" id="UP000254765">
    <property type="component" value="Unassembled WGS sequence"/>
</dbReference>
<dbReference type="GO" id="GO:0016020">
    <property type="term" value="C:membrane"/>
    <property type="evidence" value="ECO:0007669"/>
    <property type="project" value="UniProtKB-SubCell"/>
</dbReference>
<reference evidence="14 16" key="2">
    <citation type="submission" date="2019-07" db="EMBL/GenBank/DDBJ databases">
        <title>Serratia strains were isolated from fresh produce.</title>
        <authorList>
            <person name="Cho G.-S."/>
            <person name="Stein M."/>
            <person name="Lee W."/>
            <person name="Suh S.H."/>
            <person name="Franz C.M.A.P."/>
        </authorList>
    </citation>
    <scope>NUCLEOTIDE SEQUENCE [LARGE SCALE GENOMIC DNA]</scope>
    <source>
        <strain evidence="14 16">S16</strain>
    </source>
</reference>
<evidence type="ECO:0000313" key="17">
    <source>
        <dbReference type="Proteomes" id="UP000443014"/>
    </source>
</evidence>
<proteinExistence type="inferred from homology"/>
<dbReference type="OrthoDB" id="123105at2"/>
<accession>A0A5C7BCR0</accession>
<reference evidence="13 15" key="1">
    <citation type="submission" date="2018-06" db="EMBL/GenBank/DDBJ databases">
        <authorList>
            <consortium name="Pathogen Informatics"/>
            <person name="Doyle S."/>
        </authorList>
    </citation>
    <scope>NUCLEOTIDE SEQUENCE [LARGE SCALE GENOMIC DNA]</scope>
    <source>
        <strain evidence="13 15">NCTC10211</strain>
    </source>
</reference>
<dbReference type="PROSITE" id="PS51257">
    <property type="entry name" value="PROKAR_LIPOPROTEIN"/>
    <property type="match status" value="1"/>
</dbReference>
<dbReference type="InterPro" id="IPR031381">
    <property type="entry name" value="YtcA"/>
</dbReference>
<dbReference type="AlphaFoldDB" id="A0A0P0QI07"/>
<keyword evidence="6" id="KW-0732">Signal</keyword>
<evidence type="ECO:0000313" key="14">
    <source>
        <dbReference type="EMBL" id="TXE22059.1"/>
    </source>
</evidence>
<dbReference type="EMBL" id="VOUQ01000070">
    <property type="protein sequence ID" value="TXE22059.1"/>
    <property type="molecule type" value="Genomic_DNA"/>
</dbReference>
<comment type="subcellular location">
    <subcellularLocation>
        <location evidence="1">Membrane</location>
        <topology evidence="1">Multi-pass membrane protein</topology>
    </subcellularLocation>
</comment>
<keyword evidence="4" id="KW-1003">Cell membrane</keyword>
<evidence type="ECO:0000256" key="8">
    <source>
        <dbReference type="ARBA" id="ARBA00023136"/>
    </source>
</evidence>